<evidence type="ECO:0000313" key="2">
    <source>
        <dbReference type="EMBL" id="CAD8227099.1"/>
    </source>
</evidence>
<dbReference type="EMBL" id="HBDY01000574">
    <property type="protein sequence ID" value="CAD8227099.1"/>
    <property type="molecule type" value="Transcribed_RNA"/>
</dbReference>
<evidence type="ECO:0000256" key="1">
    <source>
        <dbReference type="SAM" id="MobiDB-lite"/>
    </source>
</evidence>
<name>A0A7R9T7Y5_MICPS</name>
<organism evidence="2">
    <name type="scientific">Micromonas pusilla</name>
    <name type="common">Picoplanktonic green alga</name>
    <name type="synonym">Chromulina pusilla</name>
    <dbReference type="NCBI Taxonomy" id="38833"/>
    <lineage>
        <taxon>Eukaryota</taxon>
        <taxon>Viridiplantae</taxon>
        <taxon>Chlorophyta</taxon>
        <taxon>Mamiellophyceae</taxon>
        <taxon>Mamiellales</taxon>
        <taxon>Mamiellaceae</taxon>
        <taxon>Micromonas</taxon>
    </lineage>
</organism>
<dbReference type="PANTHER" id="PTHR39474">
    <property type="entry name" value="UNNAMED PRODUCT"/>
    <property type="match status" value="1"/>
</dbReference>
<feature type="compositionally biased region" description="Basic and acidic residues" evidence="1">
    <location>
        <begin position="111"/>
        <end position="123"/>
    </location>
</feature>
<dbReference type="AlphaFoldDB" id="A0A7R9T7Y5"/>
<feature type="region of interest" description="Disordered" evidence="1">
    <location>
        <begin position="1"/>
        <end position="48"/>
    </location>
</feature>
<protein>
    <submittedName>
        <fullName evidence="2">Uncharacterized protein</fullName>
    </submittedName>
</protein>
<sequence>MSTAREDDVARGAEGAPRADVAVPDRATEAKGGEALPAPTPEDGAGTRVVRVGSGVAVPIGEERGPVVVNADGSLSSIANWDEMTDREREATRRRIAKRNNARLEALKAAGGDEREGKRDDAS</sequence>
<proteinExistence type="predicted"/>
<accession>A0A7R9T7Y5</accession>
<dbReference type="PANTHER" id="PTHR39474:SF1">
    <property type="entry name" value="FUNGAL SPECIFIC TRANSCRIPTION FACTOR"/>
    <property type="match status" value="1"/>
</dbReference>
<dbReference type="OMA" id="CARKHEN"/>
<feature type="compositionally biased region" description="Basic and acidic residues" evidence="1">
    <location>
        <begin position="1"/>
        <end position="11"/>
    </location>
</feature>
<reference evidence="2" key="1">
    <citation type="submission" date="2021-01" db="EMBL/GenBank/DDBJ databases">
        <authorList>
            <person name="Corre E."/>
            <person name="Pelletier E."/>
            <person name="Niang G."/>
            <person name="Scheremetjew M."/>
            <person name="Finn R."/>
            <person name="Kale V."/>
            <person name="Holt S."/>
            <person name="Cochrane G."/>
            <person name="Meng A."/>
            <person name="Brown T."/>
            <person name="Cohen L."/>
        </authorList>
    </citation>
    <scope>NUCLEOTIDE SEQUENCE</scope>
    <source>
        <strain evidence="2">RCC1614</strain>
    </source>
</reference>
<gene>
    <name evidence="2" type="ORF">MPUS1402_LOCUS423</name>
</gene>
<feature type="region of interest" description="Disordered" evidence="1">
    <location>
        <begin position="102"/>
        <end position="123"/>
    </location>
</feature>